<organism evidence="2">
    <name type="scientific">Spathaspora passalidarum (strain NRRL Y-27907 / 11-Y1)</name>
    <dbReference type="NCBI Taxonomy" id="619300"/>
    <lineage>
        <taxon>Eukaryota</taxon>
        <taxon>Fungi</taxon>
        <taxon>Dikarya</taxon>
        <taxon>Ascomycota</taxon>
        <taxon>Saccharomycotina</taxon>
        <taxon>Pichiomycetes</taxon>
        <taxon>Debaryomycetaceae</taxon>
        <taxon>Spathaspora</taxon>
    </lineage>
</organism>
<sequence length="282" mass="32607">MSQTGIIQFSKVFEEVNNPTPQKYGEFELDQNTVLSFAHPWFAAIDNESTINLFKCGLYVKLITSIWSTLDESTAKQCRALGNIDSMYLPLPVALNSAISMVPWVETKLGVFKIKWPMTTLKTCFLNLQYFKKKAFDELGIVSEKTRDIPPVPAGQDECFNRRFWGDQEGYEKVDFFIARYLKGKGLPKLDKNYTDDQIDKLISETTPNFDRLRKVYRMYALSGDARLHLLNHPEKDEHKLLEVISLIGLNYCTVPIETLETDLIELMHVYEESELKDIFFM</sequence>
<dbReference type="OrthoDB" id="4103951at2759"/>
<accession>G3AV32</accession>
<evidence type="ECO:0000313" key="1">
    <source>
        <dbReference type="EMBL" id="EGW30106.1"/>
    </source>
</evidence>
<reference evidence="1 2" key="1">
    <citation type="journal article" date="2011" name="Proc. Natl. Acad. Sci. U.S.A.">
        <title>Comparative genomics of xylose-fermenting fungi for enhanced biofuel production.</title>
        <authorList>
            <person name="Wohlbach D.J."/>
            <person name="Kuo A."/>
            <person name="Sato T.K."/>
            <person name="Potts K.M."/>
            <person name="Salamov A.A."/>
            <person name="LaButti K.M."/>
            <person name="Sun H."/>
            <person name="Clum A."/>
            <person name="Pangilinan J.L."/>
            <person name="Lindquist E.A."/>
            <person name="Lucas S."/>
            <person name="Lapidus A."/>
            <person name="Jin M."/>
            <person name="Gunawan C."/>
            <person name="Balan V."/>
            <person name="Dale B.E."/>
            <person name="Jeffries T.W."/>
            <person name="Zinkel R."/>
            <person name="Barry K.W."/>
            <person name="Grigoriev I.V."/>
            <person name="Gasch A.P."/>
        </authorList>
    </citation>
    <scope>NUCLEOTIDE SEQUENCE [LARGE SCALE GENOMIC DNA]</scope>
    <source>
        <strain evidence="2">NRRL Y-27907 / 11-Y1</strain>
    </source>
</reference>
<dbReference type="Proteomes" id="UP000000709">
    <property type="component" value="Unassembled WGS sequence"/>
</dbReference>
<gene>
    <name evidence="1" type="ORF">SPAPADRAFT_63722</name>
</gene>
<dbReference type="KEGG" id="spaa:SPAPADRAFT_63722"/>
<name>G3AV32_SPAPN</name>
<dbReference type="EMBL" id="GL996506">
    <property type="protein sequence ID" value="EGW30106.1"/>
    <property type="molecule type" value="Genomic_DNA"/>
</dbReference>
<protein>
    <submittedName>
        <fullName evidence="1">Uncharacterized protein</fullName>
    </submittedName>
</protein>
<evidence type="ECO:0000313" key="2">
    <source>
        <dbReference type="Proteomes" id="UP000000709"/>
    </source>
</evidence>
<dbReference type="RefSeq" id="XP_007377872.1">
    <property type="nucleotide sequence ID" value="XM_007377810.1"/>
</dbReference>
<dbReference type="GeneID" id="18874884"/>
<dbReference type="HOGENOM" id="CLU_987541_0_0_1"/>
<proteinExistence type="predicted"/>
<dbReference type="AlphaFoldDB" id="G3AV32"/>
<keyword evidence="2" id="KW-1185">Reference proteome</keyword>
<dbReference type="InParanoid" id="G3AV32"/>